<gene>
    <name evidence="4" type="ORF">ADEAN_000060500</name>
</gene>
<dbReference type="Pfam" id="PF23398">
    <property type="entry name" value="FAZ1_cons"/>
    <property type="match status" value="1"/>
</dbReference>
<keyword evidence="5" id="KW-1185">Reference proteome</keyword>
<feature type="domain" description="DUF7623" evidence="3">
    <location>
        <begin position="2"/>
        <end position="51"/>
    </location>
</feature>
<feature type="domain" description="DUF7623" evidence="3">
    <location>
        <begin position="1141"/>
        <end position="1197"/>
    </location>
</feature>
<dbReference type="InterPro" id="IPR056614">
    <property type="entry name" value="FAZ1_cons"/>
</dbReference>
<protein>
    <recommendedName>
        <fullName evidence="6">Calpain-like cysteine peptidase</fullName>
    </recommendedName>
</protein>
<feature type="domain" description="DUF7623" evidence="3">
    <location>
        <begin position="523"/>
        <end position="576"/>
    </location>
</feature>
<feature type="domain" description="DUF7623" evidence="3">
    <location>
        <begin position="223"/>
        <end position="276"/>
    </location>
</feature>
<dbReference type="VEuPathDB" id="TriTrypDB:ADEAN_000060500"/>
<evidence type="ECO:0000313" key="4">
    <source>
        <dbReference type="EMBL" id="CAD2213169.1"/>
    </source>
</evidence>
<feature type="domain" description="DUF7623" evidence="3">
    <location>
        <begin position="373"/>
        <end position="426"/>
    </location>
</feature>
<keyword evidence="1" id="KW-0175">Coiled coil</keyword>
<proteinExistence type="predicted"/>
<sequence length="1254" mass="140716">MSKLPLDKDPEFMRLAKQRADLLSKPGDHSAEIKAIEEAMNRRAFELAKELGLLPRDAVYAGDLTSCLRPIPGVDMSKLPLDKDPEFMRLAKQRADLLSKPGDHSAEIKAIEEAMNRRAFELAKELGLLPRDAVYAGDLTSCLRPIPGVDMSKLPLDKDPEFMRLAKQRADLLSKPGDHSAEIKAIEDAMNRRAFELAKELGLLPRDAVYAGDLTSCLRPIPGVDMSKLPLDKDPEFMRLAKQRADLLSKPDDHSAEIKAIEEAMNRRAFELAKELGLLPRDAVYAGDLTSCLRPIPGVDMSKLPLDKDPEFMRLAKQRADLLSKPGDHSAEIKAIEDAMNRRAFELAKELGLLPRDAVYAGDLTSCLRPIPGVDMSKLPLDKDPEFMRLAKQRADLLSKPGDHSAEIKAIEDAMNRRAFELAKELGLLPRDAVYAGDLTSCLRPIPGVDMSKLPLDKDPEFMRLAKQRADLLSKPGDHSAEIKAIEDAMNRRAFELAKELGLLPRDAVYAGDLTSCLRPIPGVDMSKLPLDKDPEFMRLAKQRADLLSKPGDHSAEIKAIEEAMNRRAFELAKELGLLPRDAVYAGDLTSCLRPIPGVDMSKLPLDKDPEFMRLAKQRADLLSKPGDHSAEIKAIEEAMNRRAFELAKELGLLPRDAVYAGDDVEMQAYEAERARLLRLIAEQEELEKERAHNLKSSGNETREMERVFPGEDWDFVLENYPKEVDACFKKGVADVLGVPSDSVKVTKAKLGSLHMLFKVENPREDEASINRKVGKHDFPELMDLYQSRMRNSGGEAASLRSQLEKLEAKMSVRARELANAEKYPYLRPIPGVDMSKIPLDQDPEFMRLAKQRADLLAKPGDHSAEIKAIEEAMNRRAFELAKKLGLVPRDAVYVGDFSSHLRPIPGVDVSQLPLDQDPEYRQLQERLAALLAMSGDHSEEIKEVLEAMNRAAWRIAKEQGLLPLDAKYISPAELPQRRQRKKGRKDVFGLVNGEEGEDFFNLMEQEPLGVPLDHLMNCFQADEEFNRLVELFDESANQEEKEEAVDAMNYRAEQFAEVVHNIERDFLGGEIDGLSMSALPLNTDEQFLKLETEARDLRFEENGEEVHAERLEEIDDLLYQRACEIVKEVRAPYVSDASIGMPVDLLNLKDKPGFIAKEEELRRLKRNPRANRDSVAYLEEHLAEKAKEMSDDLLRDNRTYLDEVIEDINVRELPLAKDPAFRADEALRAKLLCDPVGQRGGDCERGGEAALTG</sequence>
<evidence type="ECO:0000259" key="3">
    <source>
        <dbReference type="Pfam" id="PF24610"/>
    </source>
</evidence>
<dbReference type="Proteomes" id="UP000515908">
    <property type="component" value="Chromosome 01"/>
</dbReference>
<feature type="domain" description="DUF7623" evidence="3">
    <location>
        <begin position="73"/>
        <end position="126"/>
    </location>
</feature>
<name>A0A7G2C0F5_9TRYP</name>
<evidence type="ECO:0008006" key="6">
    <source>
        <dbReference type="Google" id="ProtNLM"/>
    </source>
</evidence>
<feature type="domain" description="DUF7623" evidence="3">
    <location>
        <begin position="832"/>
        <end position="885"/>
    </location>
</feature>
<organism evidence="4 5">
    <name type="scientific">Angomonas deanei</name>
    <dbReference type="NCBI Taxonomy" id="59799"/>
    <lineage>
        <taxon>Eukaryota</taxon>
        <taxon>Discoba</taxon>
        <taxon>Euglenozoa</taxon>
        <taxon>Kinetoplastea</taxon>
        <taxon>Metakinetoplastina</taxon>
        <taxon>Trypanosomatida</taxon>
        <taxon>Trypanosomatidae</taxon>
        <taxon>Strigomonadinae</taxon>
        <taxon>Angomonas</taxon>
    </lineage>
</organism>
<reference evidence="4 5" key="1">
    <citation type="submission" date="2020-08" db="EMBL/GenBank/DDBJ databases">
        <authorList>
            <person name="Newling K."/>
            <person name="Davey J."/>
            <person name="Forrester S."/>
        </authorList>
    </citation>
    <scope>NUCLEOTIDE SEQUENCE [LARGE SCALE GENOMIC DNA]</scope>
    <source>
        <strain evidence="5">Crithidia deanei Carvalho (ATCC PRA-265)</strain>
    </source>
</reference>
<feature type="domain" description="DUF7623" evidence="3">
    <location>
        <begin position="448"/>
        <end position="501"/>
    </location>
</feature>
<feature type="coiled-coil region" evidence="1">
    <location>
        <begin position="790"/>
        <end position="824"/>
    </location>
</feature>
<dbReference type="Pfam" id="PF24610">
    <property type="entry name" value="DUF7623"/>
    <property type="match status" value="13"/>
</dbReference>
<evidence type="ECO:0000256" key="1">
    <source>
        <dbReference type="SAM" id="Coils"/>
    </source>
</evidence>
<dbReference type="InterPro" id="IPR056040">
    <property type="entry name" value="DUF7623"/>
</dbReference>
<evidence type="ECO:0000313" key="5">
    <source>
        <dbReference type="Proteomes" id="UP000515908"/>
    </source>
</evidence>
<feature type="domain" description="DUF7623" evidence="3">
    <location>
        <begin position="907"/>
        <end position="960"/>
    </location>
</feature>
<feature type="domain" description="DUF7623" evidence="3">
    <location>
        <begin position="1070"/>
        <end position="1131"/>
    </location>
</feature>
<feature type="domain" description="Flagellar attachment zone protein 1 conserved" evidence="2">
    <location>
        <begin position="706"/>
        <end position="789"/>
    </location>
</feature>
<feature type="domain" description="DUF7623" evidence="3">
    <location>
        <begin position="598"/>
        <end position="651"/>
    </location>
</feature>
<accession>A0A7G2C0F5</accession>
<dbReference type="AlphaFoldDB" id="A0A7G2C0F5"/>
<feature type="domain" description="DUF7623" evidence="3">
    <location>
        <begin position="298"/>
        <end position="351"/>
    </location>
</feature>
<dbReference type="EMBL" id="LR877145">
    <property type="protein sequence ID" value="CAD2213169.1"/>
    <property type="molecule type" value="Genomic_DNA"/>
</dbReference>
<evidence type="ECO:0000259" key="2">
    <source>
        <dbReference type="Pfam" id="PF23398"/>
    </source>
</evidence>
<feature type="domain" description="DUF7623" evidence="3">
    <location>
        <begin position="148"/>
        <end position="201"/>
    </location>
</feature>